<dbReference type="RefSeq" id="WP_175304375.1">
    <property type="nucleotide sequence ID" value="NZ_CZPZ01000004.1"/>
</dbReference>
<dbReference type="AlphaFoldDB" id="A0A0S4LB51"/>
<keyword evidence="2" id="KW-1185">Reference proteome</keyword>
<organism evidence="1 2">
    <name type="scientific">Candidatus Nitrospira nitrificans</name>
    <dbReference type="NCBI Taxonomy" id="1742973"/>
    <lineage>
        <taxon>Bacteria</taxon>
        <taxon>Pseudomonadati</taxon>
        <taxon>Nitrospirota</taxon>
        <taxon>Nitrospiria</taxon>
        <taxon>Nitrospirales</taxon>
        <taxon>Nitrospiraceae</taxon>
        <taxon>Nitrospira</taxon>
    </lineage>
</organism>
<dbReference type="STRING" id="1742973.COMA2_120060"/>
<sequence>MKMGYRLLLVDRDGVLVSEFQLTENALAQPEAFVAALQESIESVEEEL</sequence>
<proteinExistence type="predicted"/>
<dbReference type="EMBL" id="CZPZ01000004">
    <property type="protein sequence ID" value="CUS33083.1"/>
    <property type="molecule type" value="Genomic_DNA"/>
</dbReference>
<protein>
    <submittedName>
        <fullName evidence="1">Uncharacterized protein</fullName>
    </submittedName>
</protein>
<gene>
    <name evidence="1" type="ORF">COMA2_120060</name>
</gene>
<reference evidence="2" key="1">
    <citation type="submission" date="2015-10" db="EMBL/GenBank/DDBJ databases">
        <authorList>
            <person name="Luecker S."/>
            <person name="Luecker S."/>
        </authorList>
    </citation>
    <scope>NUCLEOTIDE SEQUENCE [LARGE SCALE GENOMIC DNA]</scope>
</reference>
<evidence type="ECO:0000313" key="1">
    <source>
        <dbReference type="EMBL" id="CUS33083.1"/>
    </source>
</evidence>
<evidence type="ECO:0000313" key="2">
    <source>
        <dbReference type="Proteomes" id="UP000198736"/>
    </source>
</evidence>
<name>A0A0S4LB51_9BACT</name>
<dbReference type="Proteomes" id="UP000198736">
    <property type="component" value="Unassembled WGS sequence"/>
</dbReference>
<accession>A0A0S4LB51</accession>